<name>A0A4C1ZRJ6_EUMVA</name>
<gene>
    <name evidence="1" type="ORF">EVAR_67138_1</name>
</gene>
<accession>A0A4C1ZRJ6</accession>
<proteinExistence type="predicted"/>
<comment type="caution">
    <text evidence="1">The sequence shown here is derived from an EMBL/GenBank/DDBJ whole genome shotgun (WGS) entry which is preliminary data.</text>
</comment>
<dbReference type="EMBL" id="BGZK01002179">
    <property type="protein sequence ID" value="GBP91541.1"/>
    <property type="molecule type" value="Genomic_DNA"/>
</dbReference>
<sequence>MKSDGYIQHVEHLLIHFQQLGCDMSIKLHYLHSYLDYFLENVGDLSEEQGKRFHQDICTVEERHQGYWNGNMLADYCWSIHNNTPHARKSCNFERPLFATINQRRRPLWFFLEGTFFRLEVAVRRRPRCEWIPALPVPTYVSGERVLVGSQYYKVDSNPIANFKEHVKPSASALDGNAVNGRGGNSST</sequence>
<evidence type="ECO:0000313" key="1">
    <source>
        <dbReference type="EMBL" id="GBP91541.1"/>
    </source>
</evidence>
<dbReference type="PANTHER" id="PTHR46114">
    <property type="entry name" value="APPLE DOMAIN-CONTAINING PROTEIN"/>
    <property type="match status" value="1"/>
</dbReference>
<keyword evidence="2" id="KW-1185">Reference proteome</keyword>
<protein>
    <submittedName>
        <fullName evidence="1">Uncharacterized protein</fullName>
    </submittedName>
</protein>
<evidence type="ECO:0000313" key="2">
    <source>
        <dbReference type="Proteomes" id="UP000299102"/>
    </source>
</evidence>
<dbReference type="OrthoDB" id="8063408at2759"/>
<dbReference type="AlphaFoldDB" id="A0A4C1ZRJ6"/>
<reference evidence="1 2" key="1">
    <citation type="journal article" date="2019" name="Commun. Biol.">
        <title>The bagworm genome reveals a unique fibroin gene that provides high tensile strength.</title>
        <authorList>
            <person name="Kono N."/>
            <person name="Nakamura H."/>
            <person name="Ohtoshi R."/>
            <person name="Tomita M."/>
            <person name="Numata K."/>
            <person name="Arakawa K."/>
        </authorList>
    </citation>
    <scope>NUCLEOTIDE SEQUENCE [LARGE SCALE GENOMIC DNA]</scope>
</reference>
<dbReference type="Proteomes" id="UP000299102">
    <property type="component" value="Unassembled WGS sequence"/>
</dbReference>
<organism evidence="1 2">
    <name type="scientific">Eumeta variegata</name>
    <name type="common">Bagworm moth</name>
    <name type="synonym">Eumeta japonica</name>
    <dbReference type="NCBI Taxonomy" id="151549"/>
    <lineage>
        <taxon>Eukaryota</taxon>
        <taxon>Metazoa</taxon>
        <taxon>Ecdysozoa</taxon>
        <taxon>Arthropoda</taxon>
        <taxon>Hexapoda</taxon>
        <taxon>Insecta</taxon>
        <taxon>Pterygota</taxon>
        <taxon>Neoptera</taxon>
        <taxon>Endopterygota</taxon>
        <taxon>Lepidoptera</taxon>
        <taxon>Glossata</taxon>
        <taxon>Ditrysia</taxon>
        <taxon>Tineoidea</taxon>
        <taxon>Psychidae</taxon>
        <taxon>Oiketicinae</taxon>
        <taxon>Eumeta</taxon>
    </lineage>
</organism>
<dbReference type="PANTHER" id="PTHR46114:SF1">
    <property type="entry name" value="ZAD DOMAIN-CONTAINING PROTEIN"/>
    <property type="match status" value="1"/>
</dbReference>